<keyword evidence="2" id="KW-0812">Transmembrane</keyword>
<evidence type="ECO:0000313" key="3">
    <source>
        <dbReference type="EMBL" id="MBP2179526.1"/>
    </source>
</evidence>
<feature type="region of interest" description="Disordered" evidence="1">
    <location>
        <begin position="283"/>
        <end position="306"/>
    </location>
</feature>
<protein>
    <submittedName>
        <fullName evidence="3">Uncharacterized protein</fullName>
    </submittedName>
</protein>
<evidence type="ECO:0000313" key="4">
    <source>
        <dbReference type="Proteomes" id="UP000741013"/>
    </source>
</evidence>
<accession>A0ABS4PJD9</accession>
<feature type="transmembrane region" description="Helical" evidence="2">
    <location>
        <begin position="76"/>
        <end position="107"/>
    </location>
</feature>
<feature type="transmembrane region" description="Helical" evidence="2">
    <location>
        <begin position="119"/>
        <end position="140"/>
    </location>
</feature>
<feature type="transmembrane region" description="Helical" evidence="2">
    <location>
        <begin position="185"/>
        <end position="206"/>
    </location>
</feature>
<feature type="compositionally biased region" description="Basic and acidic residues" evidence="1">
    <location>
        <begin position="288"/>
        <end position="297"/>
    </location>
</feature>
<feature type="transmembrane region" description="Helical" evidence="2">
    <location>
        <begin position="152"/>
        <end position="173"/>
    </location>
</feature>
<keyword evidence="2" id="KW-1133">Transmembrane helix</keyword>
<keyword evidence="2" id="KW-0472">Membrane</keyword>
<evidence type="ECO:0000256" key="2">
    <source>
        <dbReference type="SAM" id="Phobius"/>
    </source>
</evidence>
<reference evidence="3 4" key="1">
    <citation type="submission" date="2021-03" db="EMBL/GenBank/DDBJ databases">
        <title>Sequencing the genomes of 1000 actinobacteria strains.</title>
        <authorList>
            <person name="Klenk H.-P."/>
        </authorList>
    </citation>
    <scope>NUCLEOTIDE SEQUENCE [LARGE SCALE GENOMIC DNA]</scope>
    <source>
        <strain evidence="3 4">DSM 45510</strain>
    </source>
</reference>
<gene>
    <name evidence="3" type="ORF">JOM49_001052</name>
</gene>
<dbReference type="EMBL" id="JAGGMS010000001">
    <property type="protein sequence ID" value="MBP2179526.1"/>
    <property type="molecule type" value="Genomic_DNA"/>
</dbReference>
<sequence>MLRLWHLSRQDLHTMLLLVQNVGPLDLVSSLVITLMWVPPVFLLGGHALGLLYVVSAPPGAPDSWLSRTADRTPDWALAVTAMWAAIAWELRFLPALAMVVLVILGLTVRRRYPERTRVIRGVCLVVPLVTAVAAYLWFGQTIAGAFARGELVLALLLLVPPLLTPLLTGPIPARFARVATHGPAAAAALLGPFVLLAVFLQAPVLPSVALELSEPRQVVLGSVVTVDDTMTTLLDDQAEVRFVPNSSVVAKVLCEGSESVPYSAATAHGWPVEESALSWALPAKRPTGPDDPRCEGRPLVTPSAR</sequence>
<proteinExistence type="predicted"/>
<feature type="transmembrane region" description="Helical" evidence="2">
    <location>
        <begin position="31"/>
        <end position="56"/>
    </location>
</feature>
<dbReference type="Proteomes" id="UP000741013">
    <property type="component" value="Unassembled WGS sequence"/>
</dbReference>
<name>A0ABS4PJD9_9PSEU</name>
<keyword evidence="4" id="KW-1185">Reference proteome</keyword>
<organism evidence="3 4">
    <name type="scientific">Amycolatopsis magusensis</name>
    <dbReference type="NCBI Taxonomy" id="882444"/>
    <lineage>
        <taxon>Bacteria</taxon>
        <taxon>Bacillati</taxon>
        <taxon>Actinomycetota</taxon>
        <taxon>Actinomycetes</taxon>
        <taxon>Pseudonocardiales</taxon>
        <taxon>Pseudonocardiaceae</taxon>
        <taxon>Amycolatopsis</taxon>
    </lineage>
</organism>
<evidence type="ECO:0000256" key="1">
    <source>
        <dbReference type="SAM" id="MobiDB-lite"/>
    </source>
</evidence>
<comment type="caution">
    <text evidence="3">The sequence shown here is derived from an EMBL/GenBank/DDBJ whole genome shotgun (WGS) entry which is preliminary data.</text>
</comment>